<dbReference type="Proteomes" id="UP000001292">
    <property type="component" value="Unassembled WGS sequence"/>
</dbReference>
<proteinExistence type="predicted"/>
<reference evidence="2 3" key="1">
    <citation type="journal article" date="2007" name="Nature">
        <title>Evolution of genes and genomes on the Drosophila phylogeny.</title>
        <authorList>
            <consortium name="Drosophila 12 Genomes Consortium"/>
            <person name="Clark A.G."/>
            <person name="Eisen M.B."/>
            <person name="Smith D.R."/>
            <person name="Bergman C.M."/>
            <person name="Oliver B."/>
            <person name="Markow T.A."/>
            <person name="Kaufman T.C."/>
            <person name="Kellis M."/>
            <person name="Gelbart W."/>
            <person name="Iyer V.N."/>
            <person name="Pollard D.A."/>
            <person name="Sackton T.B."/>
            <person name="Larracuente A.M."/>
            <person name="Singh N.D."/>
            <person name="Abad J.P."/>
            <person name="Abt D.N."/>
            <person name="Adryan B."/>
            <person name="Aguade M."/>
            <person name="Akashi H."/>
            <person name="Anderson W.W."/>
            <person name="Aquadro C.F."/>
            <person name="Ardell D.H."/>
            <person name="Arguello R."/>
            <person name="Artieri C.G."/>
            <person name="Barbash D.A."/>
            <person name="Barker D."/>
            <person name="Barsanti P."/>
            <person name="Batterham P."/>
            <person name="Batzoglou S."/>
            <person name="Begun D."/>
            <person name="Bhutkar A."/>
            <person name="Blanco E."/>
            <person name="Bosak S.A."/>
            <person name="Bradley R.K."/>
            <person name="Brand A.D."/>
            <person name="Brent M.R."/>
            <person name="Brooks A.N."/>
            <person name="Brown R.H."/>
            <person name="Butlin R.K."/>
            <person name="Caggese C."/>
            <person name="Calvi B.R."/>
            <person name="Bernardo de Carvalho A."/>
            <person name="Caspi A."/>
            <person name="Castrezana S."/>
            <person name="Celniker S.E."/>
            <person name="Chang J.L."/>
            <person name="Chapple C."/>
            <person name="Chatterji S."/>
            <person name="Chinwalla A."/>
            <person name="Civetta A."/>
            <person name="Clifton S.W."/>
            <person name="Comeron J.M."/>
            <person name="Costello J.C."/>
            <person name="Coyne J.A."/>
            <person name="Daub J."/>
            <person name="David R.G."/>
            <person name="Delcher A.L."/>
            <person name="Delehaunty K."/>
            <person name="Do C.B."/>
            <person name="Ebling H."/>
            <person name="Edwards K."/>
            <person name="Eickbush T."/>
            <person name="Evans J.D."/>
            <person name="Filipski A."/>
            <person name="Findeiss S."/>
            <person name="Freyhult E."/>
            <person name="Fulton L."/>
            <person name="Fulton R."/>
            <person name="Garcia A.C."/>
            <person name="Gardiner A."/>
            <person name="Garfield D.A."/>
            <person name="Garvin B.E."/>
            <person name="Gibson G."/>
            <person name="Gilbert D."/>
            <person name="Gnerre S."/>
            <person name="Godfrey J."/>
            <person name="Good R."/>
            <person name="Gotea V."/>
            <person name="Gravely B."/>
            <person name="Greenberg A.J."/>
            <person name="Griffiths-Jones S."/>
            <person name="Gross S."/>
            <person name="Guigo R."/>
            <person name="Gustafson E.A."/>
            <person name="Haerty W."/>
            <person name="Hahn M.W."/>
            <person name="Halligan D.L."/>
            <person name="Halpern A.L."/>
            <person name="Halter G.M."/>
            <person name="Han M.V."/>
            <person name="Heger A."/>
            <person name="Hillier L."/>
            <person name="Hinrichs A.S."/>
            <person name="Holmes I."/>
            <person name="Hoskins R.A."/>
            <person name="Hubisz M.J."/>
            <person name="Hultmark D."/>
            <person name="Huntley M.A."/>
            <person name="Jaffe D.B."/>
            <person name="Jagadeeshan S."/>
            <person name="Jeck W.R."/>
            <person name="Johnson J."/>
            <person name="Jones C.D."/>
            <person name="Jordan W.C."/>
            <person name="Karpen G.H."/>
            <person name="Kataoka E."/>
            <person name="Keightley P.D."/>
            <person name="Kheradpour P."/>
            <person name="Kirkness E.F."/>
            <person name="Koerich L.B."/>
            <person name="Kristiansen K."/>
            <person name="Kudrna D."/>
            <person name="Kulathinal R.J."/>
            <person name="Kumar S."/>
            <person name="Kwok R."/>
            <person name="Lander E."/>
            <person name="Langley C.H."/>
            <person name="Lapoint R."/>
            <person name="Lazzaro B.P."/>
            <person name="Lee S.J."/>
            <person name="Levesque L."/>
            <person name="Li R."/>
            <person name="Lin C.F."/>
            <person name="Lin M.F."/>
            <person name="Lindblad-Toh K."/>
            <person name="Llopart A."/>
            <person name="Long M."/>
            <person name="Low L."/>
            <person name="Lozovsky E."/>
            <person name="Lu J."/>
            <person name="Luo M."/>
            <person name="Machado C.A."/>
            <person name="Makalowski W."/>
            <person name="Marzo M."/>
            <person name="Matsuda M."/>
            <person name="Matzkin L."/>
            <person name="McAllister B."/>
            <person name="McBride C.S."/>
            <person name="McKernan B."/>
            <person name="McKernan K."/>
            <person name="Mendez-Lago M."/>
            <person name="Minx P."/>
            <person name="Mollenhauer M.U."/>
            <person name="Montooth K."/>
            <person name="Mount S.M."/>
            <person name="Mu X."/>
            <person name="Myers E."/>
            <person name="Negre B."/>
            <person name="Newfeld S."/>
            <person name="Nielsen R."/>
            <person name="Noor M.A."/>
            <person name="O'Grady P."/>
            <person name="Pachter L."/>
            <person name="Papaceit M."/>
            <person name="Parisi M.J."/>
            <person name="Parisi M."/>
            <person name="Parts L."/>
            <person name="Pedersen J.S."/>
            <person name="Pesole G."/>
            <person name="Phillippy A.M."/>
            <person name="Ponting C.P."/>
            <person name="Pop M."/>
            <person name="Porcelli D."/>
            <person name="Powell J.R."/>
            <person name="Prohaska S."/>
            <person name="Pruitt K."/>
            <person name="Puig M."/>
            <person name="Quesneville H."/>
            <person name="Ram K.R."/>
            <person name="Rand D."/>
            <person name="Rasmussen M.D."/>
            <person name="Reed L.K."/>
            <person name="Reenan R."/>
            <person name="Reily A."/>
            <person name="Remington K.A."/>
            <person name="Rieger T.T."/>
            <person name="Ritchie M.G."/>
            <person name="Robin C."/>
            <person name="Rogers Y.H."/>
            <person name="Rohde C."/>
            <person name="Rozas J."/>
            <person name="Rubenfield M.J."/>
            <person name="Ruiz A."/>
            <person name="Russo S."/>
            <person name="Salzberg S.L."/>
            <person name="Sanchez-Gracia A."/>
            <person name="Saranga D.J."/>
            <person name="Sato H."/>
            <person name="Schaeffer S.W."/>
            <person name="Schatz M.C."/>
            <person name="Schlenke T."/>
            <person name="Schwartz R."/>
            <person name="Segarra C."/>
            <person name="Singh R.S."/>
            <person name="Sirot L."/>
            <person name="Sirota M."/>
            <person name="Sisneros N.B."/>
            <person name="Smith C.D."/>
            <person name="Smith T.F."/>
            <person name="Spieth J."/>
            <person name="Stage D.E."/>
            <person name="Stark A."/>
            <person name="Stephan W."/>
            <person name="Strausberg R.L."/>
            <person name="Strempel S."/>
            <person name="Sturgill D."/>
            <person name="Sutton G."/>
            <person name="Sutton G.G."/>
            <person name="Tao W."/>
            <person name="Teichmann S."/>
            <person name="Tobari Y.N."/>
            <person name="Tomimura Y."/>
            <person name="Tsolas J.M."/>
            <person name="Valente V.L."/>
            <person name="Venter E."/>
            <person name="Venter J.C."/>
            <person name="Vicario S."/>
            <person name="Vieira F.G."/>
            <person name="Vilella A.J."/>
            <person name="Villasante A."/>
            <person name="Walenz B."/>
            <person name="Wang J."/>
            <person name="Wasserman M."/>
            <person name="Watts T."/>
            <person name="Wilson D."/>
            <person name="Wilson R.K."/>
            <person name="Wing R.A."/>
            <person name="Wolfner M.F."/>
            <person name="Wong A."/>
            <person name="Wong G.K."/>
            <person name="Wu C.I."/>
            <person name="Wu G."/>
            <person name="Yamamoto D."/>
            <person name="Yang H.P."/>
            <person name="Yang S.P."/>
            <person name="Yorke J.A."/>
            <person name="Yoshida K."/>
            <person name="Zdobnov E."/>
            <person name="Zhang P."/>
            <person name="Zhang Y."/>
            <person name="Zimin A.V."/>
            <person name="Baldwin J."/>
            <person name="Abdouelleil A."/>
            <person name="Abdulkadir J."/>
            <person name="Abebe A."/>
            <person name="Abera B."/>
            <person name="Abreu J."/>
            <person name="Acer S.C."/>
            <person name="Aftuck L."/>
            <person name="Alexander A."/>
            <person name="An P."/>
            <person name="Anderson E."/>
            <person name="Anderson S."/>
            <person name="Arachi H."/>
            <person name="Azer M."/>
            <person name="Bachantsang P."/>
            <person name="Barry A."/>
            <person name="Bayul T."/>
            <person name="Berlin A."/>
            <person name="Bessette D."/>
            <person name="Bloom T."/>
            <person name="Blye J."/>
            <person name="Boguslavskiy L."/>
            <person name="Bonnet C."/>
            <person name="Boukhgalter B."/>
            <person name="Bourzgui I."/>
            <person name="Brown A."/>
            <person name="Cahill P."/>
            <person name="Channer S."/>
            <person name="Cheshatsang Y."/>
            <person name="Chuda L."/>
            <person name="Citroen M."/>
            <person name="Collymore A."/>
            <person name="Cooke P."/>
            <person name="Costello M."/>
            <person name="D'Aco K."/>
            <person name="Daza R."/>
            <person name="De Haan G."/>
            <person name="DeGray S."/>
            <person name="DeMaso C."/>
            <person name="Dhargay N."/>
            <person name="Dooley K."/>
            <person name="Dooley E."/>
            <person name="Doricent M."/>
            <person name="Dorje P."/>
            <person name="Dorjee K."/>
            <person name="Dupes A."/>
            <person name="Elong R."/>
            <person name="Falk J."/>
            <person name="Farina A."/>
            <person name="Faro S."/>
            <person name="Ferguson D."/>
            <person name="Fisher S."/>
            <person name="Foley C.D."/>
            <person name="Franke A."/>
            <person name="Friedrich D."/>
            <person name="Gadbois L."/>
            <person name="Gearin G."/>
            <person name="Gearin C.R."/>
            <person name="Giannoukos G."/>
            <person name="Goode T."/>
            <person name="Graham J."/>
            <person name="Grandbois E."/>
            <person name="Grewal S."/>
            <person name="Gyaltsen K."/>
            <person name="Hafez N."/>
            <person name="Hagos B."/>
            <person name="Hall J."/>
            <person name="Henson C."/>
            <person name="Hollinger A."/>
            <person name="Honan T."/>
            <person name="Huard M.D."/>
            <person name="Hughes L."/>
            <person name="Hurhula B."/>
            <person name="Husby M.E."/>
            <person name="Kamat A."/>
            <person name="Kanga B."/>
            <person name="Kashin S."/>
            <person name="Khazanovich D."/>
            <person name="Kisner P."/>
            <person name="Lance K."/>
            <person name="Lara M."/>
            <person name="Lee W."/>
            <person name="Lennon N."/>
            <person name="Letendre F."/>
            <person name="LeVine R."/>
            <person name="Lipovsky A."/>
            <person name="Liu X."/>
            <person name="Liu J."/>
            <person name="Liu S."/>
            <person name="Lokyitsang T."/>
            <person name="Lokyitsang Y."/>
            <person name="Lubonja R."/>
            <person name="Lui A."/>
            <person name="MacDonald P."/>
            <person name="Magnisalis V."/>
            <person name="Maru K."/>
            <person name="Matthews C."/>
            <person name="McCusker W."/>
            <person name="McDonough S."/>
            <person name="Mehta T."/>
            <person name="Meldrim J."/>
            <person name="Meneus L."/>
            <person name="Mihai O."/>
            <person name="Mihalev A."/>
            <person name="Mihova T."/>
            <person name="Mittelman R."/>
            <person name="Mlenga V."/>
            <person name="Montmayeur A."/>
            <person name="Mulrain L."/>
            <person name="Navidi A."/>
            <person name="Naylor J."/>
            <person name="Negash T."/>
            <person name="Nguyen T."/>
            <person name="Nguyen N."/>
            <person name="Nicol R."/>
            <person name="Norbu C."/>
            <person name="Norbu N."/>
            <person name="Novod N."/>
            <person name="O'Neill B."/>
            <person name="Osman S."/>
            <person name="Markiewicz E."/>
            <person name="Oyono O.L."/>
            <person name="Patti C."/>
            <person name="Phunkhang P."/>
            <person name="Pierre F."/>
            <person name="Priest M."/>
            <person name="Raghuraman S."/>
            <person name="Rege F."/>
            <person name="Reyes R."/>
            <person name="Rise C."/>
            <person name="Rogov P."/>
            <person name="Ross K."/>
            <person name="Ryan E."/>
            <person name="Settipalli S."/>
            <person name="Shea T."/>
            <person name="Sherpa N."/>
            <person name="Shi L."/>
            <person name="Shih D."/>
            <person name="Sparrow T."/>
            <person name="Spaulding J."/>
            <person name="Stalker J."/>
            <person name="Stange-Thomann N."/>
            <person name="Stavropoulos S."/>
            <person name="Stone C."/>
            <person name="Strader C."/>
            <person name="Tesfaye S."/>
            <person name="Thomson T."/>
            <person name="Thoulutsang Y."/>
            <person name="Thoulutsang D."/>
            <person name="Topham K."/>
            <person name="Topping I."/>
            <person name="Tsamla T."/>
            <person name="Vassiliev H."/>
            <person name="Vo A."/>
            <person name="Wangchuk T."/>
            <person name="Wangdi T."/>
            <person name="Weiand M."/>
            <person name="Wilkinson J."/>
            <person name="Wilson A."/>
            <person name="Yadav S."/>
            <person name="Young G."/>
            <person name="Yu Q."/>
            <person name="Zembek L."/>
            <person name="Zhong D."/>
            <person name="Zimmer A."/>
            <person name="Zwirko Z."/>
            <person name="Jaffe D.B."/>
            <person name="Alvarez P."/>
            <person name="Brockman W."/>
            <person name="Butler J."/>
            <person name="Chin C."/>
            <person name="Gnerre S."/>
            <person name="Grabherr M."/>
            <person name="Kleber M."/>
            <person name="Mauceli E."/>
            <person name="MacCallum I."/>
        </authorList>
    </citation>
    <scope>NUCLEOTIDE SEQUENCE [LARGE SCALE GENOMIC DNA]</scope>
    <source>
        <strain evidence="3">Rob3c / Tucson 14021-0248.25</strain>
    </source>
</reference>
<dbReference type="AlphaFoldDB" id="B4I6X3"/>
<keyword evidence="1" id="KW-1133">Transmembrane helix</keyword>
<keyword evidence="3" id="KW-1185">Reference proteome</keyword>
<dbReference type="HOGENOM" id="CLU_3126600_0_0_1"/>
<name>B4I6X3_DROSE</name>
<evidence type="ECO:0000313" key="3">
    <source>
        <dbReference type="Proteomes" id="UP000001292"/>
    </source>
</evidence>
<dbReference type="EMBL" id="CH480823">
    <property type="protein sequence ID" value="EDW56071.1"/>
    <property type="molecule type" value="Genomic_DNA"/>
</dbReference>
<sequence length="50" mass="5594">MSPLSPLRSCLPRLSSRLHQLSPNIQSLLCSNVCCCYIVCVLYYLCTIST</sequence>
<protein>
    <submittedName>
        <fullName evidence="2">GM19515</fullName>
    </submittedName>
</protein>
<gene>
    <name evidence="2" type="primary">Dsec\GM19515</name>
    <name evidence="2" type="ORF">Dsec_GM19515</name>
</gene>
<organism evidence="3">
    <name type="scientific">Drosophila sechellia</name>
    <name type="common">Fruit fly</name>
    <dbReference type="NCBI Taxonomy" id="7238"/>
    <lineage>
        <taxon>Eukaryota</taxon>
        <taxon>Metazoa</taxon>
        <taxon>Ecdysozoa</taxon>
        <taxon>Arthropoda</taxon>
        <taxon>Hexapoda</taxon>
        <taxon>Insecta</taxon>
        <taxon>Pterygota</taxon>
        <taxon>Neoptera</taxon>
        <taxon>Endopterygota</taxon>
        <taxon>Diptera</taxon>
        <taxon>Brachycera</taxon>
        <taxon>Muscomorpha</taxon>
        <taxon>Ephydroidea</taxon>
        <taxon>Drosophilidae</taxon>
        <taxon>Drosophila</taxon>
        <taxon>Sophophora</taxon>
    </lineage>
</organism>
<evidence type="ECO:0000256" key="1">
    <source>
        <dbReference type="SAM" id="Phobius"/>
    </source>
</evidence>
<accession>B4I6X3</accession>
<evidence type="ECO:0000313" key="2">
    <source>
        <dbReference type="EMBL" id="EDW56071.1"/>
    </source>
</evidence>
<keyword evidence="1" id="KW-0472">Membrane</keyword>
<feature type="transmembrane region" description="Helical" evidence="1">
    <location>
        <begin position="25"/>
        <end position="46"/>
    </location>
</feature>
<keyword evidence="1" id="KW-0812">Transmembrane</keyword>